<feature type="domain" description="DUF3074" evidence="2">
    <location>
        <begin position="155"/>
        <end position="495"/>
    </location>
</feature>
<dbReference type="PANTHER" id="PTHR40370:SF1">
    <property type="entry name" value="DUF3074 DOMAIN-CONTAINING PROTEIN"/>
    <property type="match status" value="1"/>
</dbReference>
<feature type="compositionally biased region" description="Basic and acidic residues" evidence="1">
    <location>
        <begin position="114"/>
        <end position="132"/>
    </location>
</feature>
<comment type="caution">
    <text evidence="3">The sequence shown here is derived from an EMBL/GenBank/DDBJ whole genome shotgun (WGS) entry which is preliminary data.</text>
</comment>
<feature type="compositionally biased region" description="Low complexity" evidence="1">
    <location>
        <begin position="62"/>
        <end position="87"/>
    </location>
</feature>
<feature type="compositionally biased region" description="Polar residues" evidence="1">
    <location>
        <begin position="580"/>
        <end position="591"/>
    </location>
</feature>
<feature type="compositionally biased region" description="Polar residues" evidence="1">
    <location>
        <begin position="89"/>
        <end position="112"/>
    </location>
</feature>
<feature type="compositionally biased region" description="Gly residues" evidence="1">
    <location>
        <begin position="368"/>
        <end position="377"/>
    </location>
</feature>
<dbReference type="Pfam" id="PF11274">
    <property type="entry name" value="DUF3074"/>
    <property type="match status" value="1"/>
</dbReference>
<feature type="compositionally biased region" description="Acidic residues" evidence="1">
    <location>
        <begin position="405"/>
        <end position="414"/>
    </location>
</feature>
<feature type="compositionally biased region" description="Low complexity" evidence="1">
    <location>
        <begin position="603"/>
        <end position="619"/>
    </location>
</feature>
<proteinExistence type="predicted"/>
<dbReference type="SUPFAM" id="SSF55961">
    <property type="entry name" value="Bet v1-like"/>
    <property type="match status" value="1"/>
</dbReference>
<dbReference type="EMBL" id="JAVHNS010000001">
    <property type="protein sequence ID" value="KAK6363574.1"/>
    <property type="molecule type" value="Genomic_DNA"/>
</dbReference>
<feature type="region of interest" description="Disordered" evidence="1">
    <location>
        <begin position="62"/>
        <end position="136"/>
    </location>
</feature>
<feature type="compositionally biased region" description="Acidic residues" evidence="1">
    <location>
        <begin position="503"/>
        <end position="526"/>
    </location>
</feature>
<dbReference type="AlphaFoldDB" id="A0AAV9VNC1"/>
<dbReference type="InterPro" id="IPR024500">
    <property type="entry name" value="DUF3074"/>
</dbReference>
<feature type="compositionally biased region" description="Acidic residues" evidence="1">
    <location>
        <begin position="436"/>
        <end position="452"/>
    </location>
</feature>
<reference evidence="3 4" key="1">
    <citation type="submission" date="2019-10" db="EMBL/GenBank/DDBJ databases">
        <authorList>
            <person name="Palmer J.M."/>
        </authorList>
    </citation>
    <scope>NUCLEOTIDE SEQUENCE [LARGE SCALE GENOMIC DNA]</scope>
    <source>
        <strain evidence="3 4">TWF730</strain>
    </source>
</reference>
<name>A0AAV9VNC1_9PEZI</name>
<dbReference type="Gene3D" id="3.30.530.20">
    <property type="match status" value="1"/>
</dbReference>
<accession>A0AAV9VNC1</accession>
<evidence type="ECO:0000259" key="2">
    <source>
        <dbReference type="Pfam" id="PF11274"/>
    </source>
</evidence>
<evidence type="ECO:0000256" key="1">
    <source>
        <dbReference type="SAM" id="MobiDB-lite"/>
    </source>
</evidence>
<dbReference type="InterPro" id="IPR023393">
    <property type="entry name" value="START-like_dom_sf"/>
</dbReference>
<feature type="region of interest" description="Disordered" evidence="1">
    <location>
        <begin position="341"/>
        <end position="457"/>
    </location>
</feature>
<feature type="compositionally biased region" description="Low complexity" evidence="1">
    <location>
        <begin position="529"/>
        <end position="545"/>
    </location>
</feature>
<evidence type="ECO:0000313" key="3">
    <source>
        <dbReference type="EMBL" id="KAK6363574.1"/>
    </source>
</evidence>
<feature type="region of interest" description="Disordered" evidence="1">
    <location>
        <begin position="303"/>
        <end position="325"/>
    </location>
</feature>
<feature type="compositionally biased region" description="Low complexity" evidence="1">
    <location>
        <begin position="776"/>
        <end position="785"/>
    </location>
</feature>
<protein>
    <recommendedName>
        <fullName evidence="2">DUF3074 domain-containing protein</fullName>
    </recommendedName>
</protein>
<evidence type="ECO:0000313" key="4">
    <source>
        <dbReference type="Proteomes" id="UP001373714"/>
    </source>
</evidence>
<keyword evidence="4" id="KW-1185">Reference proteome</keyword>
<feature type="region of interest" description="Disordered" evidence="1">
    <location>
        <begin position="247"/>
        <end position="267"/>
    </location>
</feature>
<dbReference type="PANTHER" id="PTHR40370">
    <property type="entry name" value="EXPRESSED PROTEIN"/>
    <property type="match status" value="1"/>
</dbReference>
<feature type="region of interest" description="Disordered" evidence="1">
    <location>
        <begin position="501"/>
        <end position="796"/>
    </location>
</feature>
<dbReference type="Proteomes" id="UP001373714">
    <property type="component" value="Unassembled WGS sequence"/>
</dbReference>
<feature type="compositionally biased region" description="Basic and acidic residues" evidence="1">
    <location>
        <begin position="636"/>
        <end position="749"/>
    </location>
</feature>
<feature type="compositionally biased region" description="Basic and acidic residues" evidence="1">
    <location>
        <begin position="546"/>
        <end position="559"/>
    </location>
</feature>
<gene>
    <name evidence="3" type="ORF">TWF730_001000</name>
</gene>
<feature type="compositionally biased region" description="Low complexity" evidence="1">
    <location>
        <begin position="247"/>
        <end position="260"/>
    </location>
</feature>
<organism evidence="3 4">
    <name type="scientific">Orbilia blumenaviensis</name>
    <dbReference type="NCBI Taxonomy" id="1796055"/>
    <lineage>
        <taxon>Eukaryota</taxon>
        <taxon>Fungi</taxon>
        <taxon>Dikarya</taxon>
        <taxon>Ascomycota</taxon>
        <taxon>Pezizomycotina</taxon>
        <taxon>Orbiliomycetes</taxon>
        <taxon>Orbiliales</taxon>
        <taxon>Orbiliaceae</taxon>
        <taxon>Orbilia</taxon>
    </lineage>
</organism>
<sequence length="796" mass="87613">MSPIDLHQALQSLSPIDESSIPTDQSTLQLFLESTFTDAAYVVDTLPIPPVAPGLLNKLSLPTTSNSNSNSSTPSVSNSTTGTPVGGRSRSTTVNSTGSYNSSKRLTITPSSFRPKEPERPSVFTKDWKEVKPGGSNPHDIKVYKLSAKDGGGAWFARRSVHEGIGFKRFRRGLRREFEESLERRMGVGRESGEGMVIPAGVRGIGAEKRLERRVVRGVGRVDVYHLSAQFPGPSAPRDFVTACITSSSSAPSRTSNASTKSGRQGREFTMVSRPLSHPSAPEQYGFVRGKYESIEFIREIIPHEEGEQQEEEESAPRRSMSVSDLNQRASVLLSVEEEVASRQVGRKRSRTVGEPPRKAVSFDDTTPGGGGGGGGSLPRVGTFGSDPLKGHKASKLREAISADDIVDDDDEEEVNKKKKVLSADVAEQKVKREEEEGEDVDSLEGEEEDDGERNPVEWIMLTRSDPGGSVPRFMVERGTPGSIIKDAEKFLDWACEKVHEDDVSDDEHEPVEEVQEGEEIPDEDSFNTVSTGSTVEGGEVSGSHETAELVRAMSHDDSMSNLSFMTADSGECDEEEENSSLGSSQLNGTQFPHALLDEGTNGRARAGTAASSSSSSAALQRIQTDAIKNAAKTQTTRDKNDKKMAARLAKEEEKQRKLEEKHAREAAKREEKYKKEQARAEEKRRKEEEKIRDRRRRLEERDEKLRSEREKEDLKKEIEMLRKEKDVLGRENDALRKEVAGLRAKYELENGNPGLKSRSSSSMALHSHHGHVQRPASPASSSTSSKDKNRKKAAV</sequence>